<dbReference type="PROSITE" id="PS51257">
    <property type="entry name" value="PROKAR_LIPOPROTEIN"/>
    <property type="match status" value="1"/>
</dbReference>
<evidence type="ECO:0000313" key="5">
    <source>
        <dbReference type="Proteomes" id="UP000215043"/>
    </source>
</evidence>
<dbReference type="GO" id="GO:0016791">
    <property type="term" value="F:phosphatase activity"/>
    <property type="evidence" value="ECO:0007669"/>
    <property type="project" value="TreeGrafter"/>
</dbReference>
<proteinExistence type="predicted"/>
<dbReference type="PANTHER" id="PTHR48100">
    <property type="entry name" value="BROAD-SPECIFICITY PHOSPHATASE YOR283W-RELATED"/>
    <property type="match status" value="1"/>
</dbReference>
<organism evidence="4 5">
    <name type="scientific">Actinopolyspora erythraea</name>
    <dbReference type="NCBI Taxonomy" id="414996"/>
    <lineage>
        <taxon>Bacteria</taxon>
        <taxon>Bacillati</taxon>
        <taxon>Actinomycetota</taxon>
        <taxon>Actinomycetes</taxon>
        <taxon>Actinopolysporales</taxon>
        <taxon>Actinopolysporaceae</taxon>
        <taxon>Actinopolyspora</taxon>
    </lineage>
</organism>
<dbReference type="InterPro" id="IPR001345">
    <property type="entry name" value="PG/BPGM_mutase_AS"/>
</dbReference>
<dbReference type="SUPFAM" id="SSF53254">
    <property type="entry name" value="Phosphoglycerate mutase-like"/>
    <property type="match status" value="1"/>
</dbReference>
<evidence type="ECO:0000313" key="4">
    <source>
        <dbReference type="EMBL" id="ASU80519.1"/>
    </source>
</evidence>
<evidence type="ECO:0000256" key="3">
    <source>
        <dbReference type="PIRSR" id="PIRSR613078-2"/>
    </source>
</evidence>
<gene>
    <name evidence="4" type="ORF">CDG81_22090</name>
</gene>
<evidence type="ECO:0000256" key="2">
    <source>
        <dbReference type="ARBA" id="ARBA00023235"/>
    </source>
</evidence>
<name>A0A223RXQ2_9ACTN</name>
<feature type="binding site" evidence="3">
    <location>
        <begin position="55"/>
        <end position="62"/>
    </location>
    <ligand>
        <name>substrate</name>
    </ligand>
</feature>
<dbReference type="KEGG" id="aey:CDG81_22090"/>
<dbReference type="PROSITE" id="PS00175">
    <property type="entry name" value="PG_MUTASE"/>
    <property type="match status" value="1"/>
</dbReference>
<dbReference type="InterPro" id="IPR013078">
    <property type="entry name" value="His_Pase_superF_clade-1"/>
</dbReference>
<dbReference type="Gene3D" id="3.40.50.1240">
    <property type="entry name" value="Phosphoglycerate mutase-like"/>
    <property type="match status" value="1"/>
</dbReference>
<keyword evidence="2" id="KW-0413">Isomerase</keyword>
<accession>A0A223RXQ2</accession>
<dbReference type="PANTHER" id="PTHR48100:SF1">
    <property type="entry name" value="HISTIDINE PHOSPHATASE FAMILY PROTEIN-RELATED"/>
    <property type="match status" value="1"/>
</dbReference>
<dbReference type="GO" id="GO:0005737">
    <property type="term" value="C:cytoplasm"/>
    <property type="evidence" value="ECO:0007669"/>
    <property type="project" value="TreeGrafter"/>
</dbReference>
<dbReference type="EMBL" id="CP022752">
    <property type="protein sequence ID" value="ASU80519.1"/>
    <property type="molecule type" value="Genomic_DNA"/>
</dbReference>
<evidence type="ECO:0000256" key="1">
    <source>
        <dbReference type="ARBA" id="ARBA00023152"/>
    </source>
</evidence>
<dbReference type="SMART" id="SM00855">
    <property type="entry name" value="PGAM"/>
    <property type="match status" value="1"/>
</dbReference>
<dbReference type="OrthoDB" id="5449373at2"/>
<feature type="binding site" evidence="3">
    <location>
        <position position="117"/>
    </location>
    <ligand>
        <name>substrate</name>
    </ligand>
</feature>
<dbReference type="AlphaFoldDB" id="A0A223RXQ2"/>
<dbReference type="InterPro" id="IPR029033">
    <property type="entry name" value="His_PPase_superfam"/>
</dbReference>
<dbReference type="CDD" id="cd07067">
    <property type="entry name" value="HP_PGM_like"/>
    <property type="match status" value="1"/>
</dbReference>
<dbReference type="InterPro" id="IPR050275">
    <property type="entry name" value="PGM_Phosphatase"/>
</dbReference>
<reference evidence="4 5" key="1">
    <citation type="submission" date="2017-08" db="EMBL/GenBank/DDBJ databases">
        <title>The complete genome sequence of moderately halophilic actinomycete Actinopolyspora erythraea YIM 90600, the producer of novel erythromycin, novel actinopolysporins A-C and tubercidin.</title>
        <authorList>
            <person name="Yin M."/>
            <person name="Tang S."/>
        </authorList>
    </citation>
    <scope>NUCLEOTIDE SEQUENCE [LARGE SCALE GENOMIC DNA]</scope>
    <source>
        <strain evidence="4 5">YIM 90600</strain>
    </source>
</reference>
<dbReference type="Proteomes" id="UP000215043">
    <property type="component" value="Chromosome"/>
</dbReference>
<protein>
    <submittedName>
        <fullName evidence="4">Histidine phosphatase family protein</fullName>
    </submittedName>
</protein>
<keyword evidence="1" id="KW-0324">Glycolysis</keyword>
<sequence length="271" mass="30440">MRRSGECARWSGFVLISGACSAVESRRAAFTVERISDVRFDDGLLPEHAELLVVRHGESRANVAFREAEIDGEPIELGCRDADVALSRTGAEQAAALGRWLRERSSPQVVYCSPYLRARQTWQIAAGELSETQRSVSVVVDERLRDREMGHLELHTPAMVSSRYPEEARRRADVGEFYYRPPGGESPADVALRLRSFLRDLDRAKSALVVGHDAVVLLLRYITEAASEEELWRLPPVTNASVSRWEMSTAQQPRLVAYNELHHLPTESRTS</sequence>
<dbReference type="Pfam" id="PF00300">
    <property type="entry name" value="His_Phos_1"/>
    <property type="match status" value="1"/>
</dbReference>